<evidence type="ECO:0000256" key="8">
    <source>
        <dbReference type="ARBA" id="ARBA00049348"/>
    </source>
</evidence>
<organism evidence="11 12">
    <name type="scientific">Microbacterium endophyticum</name>
    <dbReference type="NCBI Taxonomy" id="1526412"/>
    <lineage>
        <taxon>Bacteria</taxon>
        <taxon>Bacillati</taxon>
        <taxon>Actinomycetota</taxon>
        <taxon>Actinomycetes</taxon>
        <taxon>Micrococcales</taxon>
        <taxon>Microbacteriaceae</taxon>
        <taxon>Microbacterium</taxon>
    </lineage>
</organism>
<dbReference type="SUPFAM" id="SSF53155">
    <property type="entry name" value="Methylated DNA-protein cysteine methyltransferase domain"/>
    <property type="match status" value="1"/>
</dbReference>
<proteinExistence type="inferred from homology"/>
<evidence type="ECO:0000256" key="3">
    <source>
        <dbReference type="ARBA" id="ARBA00011918"/>
    </source>
</evidence>
<dbReference type="Pfam" id="PF01035">
    <property type="entry name" value="DNA_binding_1"/>
    <property type="match status" value="1"/>
</dbReference>
<name>A0A7W4V1C8_9MICO</name>
<evidence type="ECO:0000256" key="5">
    <source>
        <dbReference type="ARBA" id="ARBA00022679"/>
    </source>
</evidence>
<evidence type="ECO:0000256" key="7">
    <source>
        <dbReference type="ARBA" id="ARBA00023204"/>
    </source>
</evidence>
<dbReference type="Pfam" id="PF02870">
    <property type="entry name" value="Methyltransf_1N"/>
    <property type="match status" value="1"/>
</dbReference>
<dbReference type="InterPro" id="IPR014048">
    <property type="entry name" value="MethylDNA_cys_MeTrfase_DNA-bd"/>
</dbReference>
<dbReference type="RefSeq" id="WP_165142059.1">
    <property type="nucleotide sequence ID" value="NZ_CP049255.1"/>
</dbReference>
<protein>
    <recommendedName>
        <fullName evidence="3">methylated-DNA--[protein]-cysteine S-methyltransferase</fullName>
        <ecNumber evidence="3">2.1.1.63</ecNumber>
    </recommendedName>
</protein>
<comment type="catalytic activity">
    <reaction evidence="8">
        <text>a 6-O-methyl-2'-deoxyguanosine in DNA + L-cysteinyl-[protein] = S-methyl-L-cysteinyl-[protein] + a 2'-deoxyguanosine in DNA</text>
        <dbReference type="Rhea" id="RHEA:24000"/>
        <dbReference type="Rhea" id="RHEA-COMP:10131"/>
        <dbReference type="Rhea" id="RHEA-COMP:10132"/>
        <dbReference type="Rhea" id="RHEA-COMP:11367"/>
        <dbReference type="Rhea" id="RHEA-COMP:11368"/>
        <dbReference type="ChEBI" id="CHEBI:29950"/>
        <dbReference type="ChEBI" id="CHEBI:82612"/>
        <dbReference type="ChEBI" id="CHEBI:85445"/>
        <dbReference type="ChEBI" id="CHEBI:85448"/>
        <dbReference type="EC" id="2.1.1.63"/>
    </reaction>
</comment>
<accession>A0A7W4V1C8</accession>
<dbReference type="AlphaFoldDB" id="A0A7W4V1C8"/>
<feature type="domain" description="Methylated-DNA-[protein]-cysteine S-methyltransferase DNA binding" evidence="9">
    <location>
        <begin position="87"/>
        <end position="165"/>
    </location>
</feature>
<gene>
    <name evidence="11" type="ORF">FHX49_000510</name>
</gene>
<evidence type="ECO:0000313" key="11">
    <source>
        <dbReference type="EMBL" id="MBB2974969.1"/>
    </source>
</evidence>
<feature type="domain" description="Methylguanine DNA methyltransferase ribonuclease-like" evidence="10">
    <location>
        <begin position="6"/>
        <end position="80"/>
    </location>
</feature>
<comment type="caution">
    <text evidence="11">The sequence shown here is derived from an EMBL/GenBank/DDBJ whole genome shotgun (WGS) entry which is preliminary data.</text>
</comment>
<dbReference type="PANTHER" id="PTHR10815:SF13">
    <property type="entry name" value="METHYLATED-DNA--PROTEIN-CYSTEINE METHYLTRANSFERASE"/>
    <property type="match status" value="1"/>
</dbReference>
<evidence type="ECO:0000259" key="9">
    <source>
        <dbReference type="Pfam" id="PF01035"/>
    </source>
</evidence>
<reference evidence="11 12" key="1">
    <citation type="submission" date="2020-08" db="EMBL/GenBank/DDBJ databases">
        <title>Sequencing the genomes of 1000 actinobacteria strains.</title>
        <authorList>
            <person name="Klenk H.-P."/>
        </authorList>
    </citation>
    <scope>NUCLEOTIDE SEQUENCE [LARGE SCALE GENOMIC DNA]</scope>
    <source>
        <strain evidence="11 12">DSM 27099</strain>
    </source>
</reference>
<dbReference type="EC" id="2.1.1.63" evidence="3"/>
<dbReference type="GO" id="GO:0032259">
    <property type="term" value="P:methylation"/>
    <property type="evidence" value="ECO:0007669"/>
    <property type="project" value="UniProtKB-KW"/>
</dbReference>
<keyword evidence="12" id="KW-1185">Reference proteome</keyword>
<keyword evidence="6" id="KW-0227">DNA damage</keyword>
<keyword evidence="5 11" id="KW-0808">Transferase</keyword>
<dbReference type="CDD" id="cd06445">
    <property type="entry name" value="ATase"/>
    <property type="match status" value="1"/>
</dbReference>
<dbReference type="FunFam" id="1.10.10.10:FF:000214">
    <property type="entry name" value="Methylated-DNA--protein-cysteine methyltransferase"/>
    <property type="match status" value="1"/>
</dbReference>
<dbReference type="GO" id="GO:0006281">
    <property type="term" value="P:DNA repair"/>
    <property type="evidence" value="ECO:0007669"/>
    <property type="project" value="UniProtKB-KW"/>
</dbReference>
<evidence type="ECO:0000313" key="12">
    <source>
        <dbReference type="Proteomes" id="UP000529310"/>
    </source>
</evidence>
<dbReference type="GO" id="GO:0003908">
    <property type="term" value="F:methylated-DNA-[protein]-cysteine S-methyltransferase activity"/>
    <property type="evidence" value="ECO:0007669"/>
    <property type="project" value="UniProtKB-EC"/>
</dbReference>
<dbReference type="NCBIfam" id="TIGR00589">
    <property type="entry name" value="ogt"/>
    <property type="match status" value="1"/>
</dbReference>
<dbReference type="InterPro" id="IPR036388">
    <property type="entry name" value="WH-like_DNA-bd_sf"/>
</dbReference>
<evidence type="ECO:0000256" key="4">
    <source>
        <dbReference type="ARBA" id="ARBA00022603"/>
    </source>
</evidence>
<evidence type="ECO:0000256" key="2">
    <source>
        <dbReference type="ARBA" id="ARBA00008711"/>
    </source>
</evidence>
<dbReference type="Gene3D" id="1.10.10.10">
    <property type="entry name" value="Winged helix-like DNA-binding domain superfamily/Winged helix DNA-binding domain"/>
    <property type="match status" value="1"/>
</dbReference>
<keyword evidence="4 11" id="KW-0489">Methyltransferase</keyword>
<keyword evidence="7" id="KW-0234">DNA repair</keyword>
<dbReference type="PANTHER" id="PTHR10815">
    <property type="entry name" value="METHYLATED-DNA--PROTEIN-CYSTEINE METHYLTRANSFERASE"/>
    <property type="match status" value="1"/>
</dbReference>
<dbReference type="InterPro" id="IPR036217">
    <property type="entry name" value="MethylDNA_cys_MeTrfase_DNAb"/>
</dbReference>
<sequence>MTPTTYSVHSTPIGDILLVHSPDGLVACQVMHAPLDHVLEPLAHELRSIPHHDADAGRMAAAQIDEYFAGARREFDLELDWRLAHGFTVSALKAVCEVPYGETASYAEVAALAGSPRAHRAVGTACRTTPFSVVVPVHRVVRADGSIGEYGGYPEIKRFLLDLESRGSLRLNSRDPE</sequence>
<comment type="catalytic activity">
    <reaction evidence="1">
        <text>a 4-O-methyl-thymidine in DNA + L-cysteinyl-[protein] = a thymidine in DNA + S-methyl-L-cysteinyl-[protein]</text>
        <dbReference type="Rhea" id="RHEA:53428"/>
        <dbReference type="Rhea" id="RHEA-COMP:10131"/>
        <dbReference type="Rhea" id="RHEA-COMP:10132"/>
        <dbReference type="Rhea" id="RHEA-COMP:13555"/>
        <dbReference type="Rhea" id="RHEA-COMP:13556"/>
        <dbReference type="ChEBI" id="CHEBI:29950"/>
        <dbReference type="ChEBI" id="CHEBI:82612"/>
        <dbReference type="ChEBI" id="CHEBI:137386"/>
        <dbReference type="ChEBI" id="CHEBI:137387"/>
        <dbReference type="EC" id="2.1.1.63"/>
    </reaction>
</comment>
<dbReference type="SUPFAM" id="SSF46767">
    <property type="entry name" value="Methylated DNA-protein cysteine methyltransferase, C-terminal domain"/>
    <property type="match status" value="1"/>
</dbReference>
<dbReference type="InterPro" id="IPR036631">
    <property type="entry name" value="MGMT_N_sf"/>
</dbReference>
<dbReference type="InterPro" id="IPR008332">
    <property type="entry name" value="MethylG_MeTrfase_N"/>
</dbReference>
<dbReference type="Gene3D" id="3.30.160.70">
    <property type="entry name" value="Methylated DNA-protein cysteine methyltransferase domain"/>
    <property type="match status" value="1"/>
</dbReference>
<evidence type="ECO:0000256" key="6">
    <source>
        <dbReference type="ARBA" id="ARBA00022763"/>
    </source>
</evidence>
<evidence type="ECO:0000259" key="10">
    <source>
        <dbReference type="Pfam" id="PF02870"/>
    </source>
</evidence>
<dbReference type="Proteomes" id="UP000529310">
    <property type="component" value="Unassembled WGS sequence"/>
</dbReference>
<dbReference type="EMBL" id="JACHWQ010000001">
    <property type="protein sequence ID" value="MBB2974969.1"/>
    <property type="molecule type" value="Genomic_DNA"/>
</dbReference>
<comment type="similarity">
    <text evidence="2">Belongs to the MGMT family.</text>
</comment>
<evidence type="ECO:0000256" key="1">
    <source>
        <dbReference type="ARBA" id="ARBA00001286"/>
    </source>
</evidence>